<comment type="caution">
    <text evidence="1">The sequence shown here is derived from an EMBL/GenBank/DDBJ whole genome shotgun (WGS) entry which is preliminary data.</text>
</comment>
<name>A0A2W5TIV2_9BACT</name>
<dbReference type="EMBL" id="QFQP01000005">
    <property type="protein sequence ID" value="PZR15460.1"/>
    <property type="molecule type" value="Genomic_DNA"/>
</dbReference>
<proteinExistence type="predicted"/>
<accession>A0A2W5TIV2</accession>
<dbReference type="InterPro" id="IPR025335">
    <property type="entry name" value="DUF4241"/>
</dbReference>
<dbReference type="AlphaFoldDB" id="A0A2W5TIV2"/>
<gene>
    <name evidence="1" type="ORF">DI536_08400</name>
</gene>
<evidence type="ECO:0000313" key="2">
    <source>
        <dbReference type="Proteomes" id="UP000249061"/>
    </source>
</evidence>
<evidence type="ECO:0000313" key="1">
    <source>
        <dbReference type="EMBL" id="PZR15460.1"/>
    </source>
</evidence>
<dbReference type="Pfam" id="PF14025">
    <property type="entry name" value="DUF4241"/>
    <property type="match status" value="1"/>
</dbReference>
<protein>
    <submittedName>
        <fullName evidence="1">Uncharacterized protein</fullName>
    </submittedName>
</protein>
<organism evidence="1 2">
    <name type="scientific">Archangium gephyra</name>
    <dbReference type="NCBI Taxonomy" id="48"/>
    <lineage>
        <taxon>Bacteria</taxon>
        <taxon>Pseudomonadati</taxon>
        <taxon>Myxococcota</taxon>
        <taxon>Myxococcia</taxon>
        <taxon>Myxococcales</taxon>
        <taxon>Cystobacterineae</taxon>
        <taxon>Archangiaceae</taxon>
        <taxon>Archangium</taxon>
    </lineage>
</organism>
<sequence length="292" mass="31882">MTTRFVHTRFDRAFVNGTRFKHRVFGRVTVEVRTLATLKLPSGRMVLGDPFEMPFGMQSRELAVRAPIGAFPVDVAIAHPGQDARVACARVRFSNRPAVRWDVAYFADSEARLPTYVVDSGTGCFVDRLACNAVTPGMSGTWVAAFDHSQRTWGWLDAKLSDANIVMFSTGAGDGQFLSFWGYDAKNELAELVTDFETLMEDTSSHVELTLPLVKGALKRREFDTHQLTVTATSPASVAVGGEGLVKLTLSDGARVLEQRGGDETVYSWKAPARGTTLSVEVLNGGRACDVE</sequence>
<reference evidence="1 2" key="1">
    <citation type="submission" date="2017-08" db="EMBL/GenBank/DDBJ databases">
        <title>Infants hospitalized years apart are colonized by the same room-sourced microbial strains.</title>
        <authorList>
            <person name="Brooks B."/>
            <person name="Olm M.R."/>
            <person name="Firek B.A."/>
            <person name="Baker R."/>
            <person name="Thomas B.C."/>
            <person name="Morowitz M.J."/>
            <person name="Banfield J.F."/>
        </authorList>
    </citation>
    <scope>NUCLEOTIDE SEQUENCE [LARGE SCALE GENOMIC DNA]</scope>
    <source>
        <strain evidence="1">S2_003_000_R2_14</strain>
    </source>
</reference>
<dbReference type="Proteomes" id="UP000249061">
    <property type="component" value="Unassembled WGS sequence"/>
</dbReference>